<accession>A0A914S0S2</accession>
<dbReference type="SUPFAM" id="SSF54495">
    <property type="entry name" value="UBC-like"/>
    <property type="match status" value="1"/>
</dbReference>
<dbReference type="Proteomes" id="UP000887564">
    <property type="component" value="Unplaced"/>
</dbReference>
<dbReference type="InterPro" id="IPR016135">
    <property type="entry name" value="UBQ-conjugating_enzyme/RWD"/>
</dbReference>
<sequence>FLQVTFLTQIYHCNISRGVVCIDVLRQGWTPAMTISVILQSIVSLLYVCNPGMKAL</sequence>
<proteinExistence type="predicted"/>
<keyword evidence="2" id="KW-1185">Reference proteome</keyword>
<feature type="domain" description="UBC core" evidence="1">
    <location>
        <begin position="1"/>
        <end position="56"/>
    </location>
</feature>
<evidence type="ECO:0000313" key="2">
    <source>
        <dbReference type="Proteomes" id="UP000887564"/>
    </source>
</evidence>
<dbReference type="PROSITE" id="PS50127">
    <property type="entry name" value="UBC_2"/>
    <property type="match status" value="1"/>
</dbReference>
<dbReference type="AlphaFoldDB" id="A0A914S0S2"/>
<reference evidence="3" key="1">
    <citation type="submission" date="2022-11" db="UniProtKB">
        <authorList>
            <consortium name="WormBaseParasite"/>
        </authorList>
    </citation>
    <scope>IDENTIFICATION</scope>
</reference>
<evidence type="ECO:0000259" key="1">
    <source>
        <dbReference type="PROSITE" id="PS50127"/>
    </source>
</evidence>
<dbReference type="Gene3D" id="3.10.110.10">
    <property type="entry name" value="Ubiquitin Conjugating Enzyme"/>
    <property type="match status" value="1"/>
</dbReference>
<dbReference type="WBParaSite" id="PEQ_0000791501-mRNA-1">
    <property type="protein sequence ID" value="PEQ_0000791501-mRNA-1"/>
    <property type="gene ID" value="PEQ_0000791501"/>
</dbReference>
<protein>
    <submittedName>
        <fullName evidence="3">UBC core domain-containing protein</fullName>
    </submittedName>
</protein>
<name>A0A914S0S2_PAREQ</name>
<evidence type="ECO:0000313" key="3">
    <source>
        <dbReference type="WBParaSite" id="PEQ_0000791501-mRNA-1"/>
    </source>
</evidence>
<dbReference type="PANTHER" id="PTHR24068">
    <property type="entry name" value="UBIQUITIN-CONJUGATING ENZYME E2"/>
    <property type="match status" value="1"/>
</dbReference>
<dbReference type="InterPro" id="IPR000608">
    <property type="entry name" value="UBC"/>
</dbReference>
<organism evidence="2 3">
    <name type="scientific">Parascaris equorum</name>
    <name type="common">Equine roundworm</name>
    <dbReference type="NCBI Taxonomy" id="6256"/>
    <lineage>
        <taxon>Eukaryota</taxon>
        <taxon>Metazoa</taxon>
        <taxon>Ecdysozoa</taxon>
        <taxon>Nematoda</taxon>
        <taxon>Chromadorea</taxon>
        <taxon>Rhabditida</taxon>
        <taxon>Spirurina</taxon>
        <taxon>Ascaridomorpha</taxon>
        <taxon>Ascaridoidea</taxon>
        <taxon>Ascarididae</taxon>
        <taxon>Parascaris</taxon>
    </lineage>
</organism>
<dbReference type="Pfam" id="PF00179">
    <property type="entry name" value="UQ_con"/>
    <property type="match status" value="1"/>
</dbReference>